<feature type="domain" description="Zinc finger DksA/TraR C4-type" evidence="5">
    <location>
        <begin position="33"/>
        <end position="66"/>
    </location>
</feature>
<accession>A0A1V4B411</accession>
<feature type="zinc finger region" description="dksA C4-type" evidence="4">
    <location>
        <begin position="36"/>
        <end position="60"/>
    </location>
</feature>
<dbReference type="EMBL" id="UGHF01000001">
    <property type="protein sequence ID" value="STO59651.1"/>
    <property type="molecule type" value="Genomic_DNA"/>
</dbReference>
<dbReference type="PROSITE" id="PS51128">
    <property type="entry name" value="ZF_DKSA_2"/>
    <property type="match status" value="1"/>
</dbReference>
<evidence type="ECO:0000313" key="7">
    <source>
        <dbReference type="Proteomes" id="UP000254329"/>
    </source>
</evidence>
<dbReference type="InterPro" id="IPR000962">
    <property type="entry name" value="Znf_DskA_TraR"/>
</dbReference>
<keyword evidence="3" id="KW-0862">Zinc</keyword>
<dbReference type="PANTHER" id="PTHR38777:SF1">
    <property type="entry name" value="DNAK SUPPRESSOR PROTEIN"/>
    <property type="match status" value="1"/>
</dbReference>
<dbReference type="Pfam" id="PF01258">
    <property type="entry name" value="zf-dskA_traR"/>
    <property type="match status" value="1"/>
</dbReference>
<dbReference type="PANTHER" id="PTHR38777">
    <property type="entry name" value="FELS-2 PROPHAGE PROTEIN"/>
    <property type="match status" value="1"/>
</dbReference>
<evidence type="ECO:0000313" key="6">
    <source>
        <dbReference type="EMBL" id="STO59651.1"/>
    </source>
</evidence>
<evidence type="ECO:0000256" key="3">
    <source>
        <dbReference type="ARBA" id="ARBA00022833"/>
    </source>
</evidence>
<dbReference type="Gene3D" id="1.20.120.910">
    <property type="entry name" value="DksA, coiled-coil domain"/>
    <property type="match status" value="1"/>
</dbReference>
<keyword evidence="2" id="KW-0863">Zinc-finger</keyword>
<keyword evidence="1" id="KW-0479">Metal-binding</keyword>
<protein>
    <submittedName>
        <fullName evidence="6">DnaK suppressor protein</fullName>
    </submittedName>
</protein>
<dbReference type="GO" id="GO:1900378">
    <property type="term" value="P:positive regulation of secondary metabolite biosynthetic process"/>
    <property type="evidence" value="ECO:0007669"/>
    <property type="project" value="TreeGrafter"/>
</dbReference>
<reference evidence="6 7" key="1">
    <citation type="submission" date="2018-06" db="EMBL/GenBank/DDBJ databases">
        <authorList>
            <consortium name="Pathogen Informatics"/>
            <person name="Doyle S."/>
        </authorList>
    </citation>
    <scope>NUCLEOTIDE SEQUENCE [LARGE SCALE GENOMIC DNA]</scope>
    <source>
        <strain evidence="6 7">NCTC1659</strain>
    </source>
</reference>
<evidence type="ECO:0000256" key="4">
    <source>
        <dbReference type="PROSITE-ProRule" id="PRU00510"/>
    </source>
</evidence>
<name>A0A1V4B411_9PAST</name>
<evidence type="ECO:0000256" key="1">
    <source>
        <dbReference type="ARBA" id="ARBA00022723"/>
    </source>
</evidence>
<dbReference type="STRING" id="733.B0186_00440"/>
<gene>
    <name evidence="6" type="ORF">NCTC1659_00907</name>
</gene>
<proteinExistence type="predicted"/>
<organism evidence="6 7">
    <name type="scientific">Canicola haemoglobinophilus</name>
    <dbReference type="NCBI Taxonomy" id="733"/>
    <lineage>
        <taxon>Bacteria</taxon>
        <taxon>Pseudomonadati</taxon>
        <taxon>Pseudomonadota</taxon>
        <taxon>Gammaproteobacteria</taxon>
        <taxon>Pasteurellales</taxon>
        <taxon>Pasteurellaceae</taxon>
        <taxon>Canicola</taxon>
    </lineage>
</organism>
<dbReference type="GO" id="GO:0008270">
    <property type="term" value="F:zinc ion binding"/>
    <property type="evidence" value="ECO:0007669"/>
    <property type="project" value="UniProtKB-KW"/>
</dbReference>
<evidence type="ECO:0000259" key="5">
    <source>
        <dbReference type="Pfam" id="PF01258"/>
    </source>
</evidence>
<dbReference type="RefSeq" id="WP_078217421.1">
    <property type="nucleotide sequence ID" value="NZ_MUXZ01000002.1"/>
</dbReference>
<sequence length="66" mass="7519">MSDIADITQEREERMMTDFLSKFRPQTSAAIIGRDCIDCGIEIPLARIKAVPYCTRCVHCQEIAEK</sequence>
<dbReference type="Proteomes" id="UP000254329">
    <property type="component" value="Unassembled WGS sequence"/>
</dbReference>
<dbReference type="AlphaFoldDB" id="A0A1V4B411"/>
<keyword evidence="7" id="KW-1185">Reference proteome</keyword>
<dbReference type="SUPFAM" id="SSF57716">
    <property type="entry name" value="Glucocorticoid receptor-like (DNA-binding domain)"/>
    <property type="match status" value="1"/>
</dbReference>
<evidence type="ECO:0000256" key="2">
    <source>
        <dbReference type="ARBA" id="ARBA00022771"/>
    </source>
</evidence>